<dbReference type="PANTHER" id="PTHR11365:SF2">
    <property type="entry name" value="5-OXOPROLINASE"/>
    <property type="match status" value="1"/>
</dbReference>
<dbReference type="EMBL" id="ABJB010813531">
    <property type="status" value="NOT_ANNOTATED_CDS"/>
    <property type="molecule type" value="Genomic_DNA"/>
</dbReference>
<proteinExistence type="evidence at protein level"/>
<dbReference type="InterPro" id="IPR045079">
    <property type="entry name" value="Oxoprolinase-like"/>
</dbReference>
<evidence type="ECO:0000313" key="2">
    <source>
        <dbReference type="EMBL" id="EEC03927.1"/>
    </source>
</evidence>
<dbReference type="GO" id="GO:0016787">
    <property type="term" value="F:hydrolase activity"/>
    <property type="evidence" value="ECO:0007669"/>
    <property type="project" value="InterPro"/>
</dbReference>
<dbReference type="STRING" id="6945.B7PBF5"/>
<dbReference type="PaxDb" id="6945-B7PBF5"/>
<dbReference type="VEuPathDB" id="VectorBase:ISCI003228"/>
<reference evidence="2 4" key="1">
    <citation type="submission" date="2008-03" db="EMBL/GenBank/DDBJ databases">
        <title>Annotation of Ixodes scapularis.</title>
        <authorList>
            <consortium name="Ixodes scapularis Genome Project Consortium"/>
            <person name="Caler E."/>
            <person name="Hannick L.I."/>
            <person name="Bidwell S."/>
            <person name="Joardar V."/>
            <person name="Thiagarajan M."/>
            <person name="Amedeo P."/>
            <person name="Galinsky K.J."/>
            <person name="Schobel S."/>
            <person name="Inman J."/>
            <person name="Hostetler J."/>
            <person name="Miller J."/>
            <person name="Hammond M."/>
            <person name="Megy K."/>
            <person name="Lawson D."/>
            <person name="Kodira C."/>
            <person name="Sutton G."/>
            <person name="Meyer J."/>
            <person name="Hill C.A."/>
            <person name="Birren B."/>
            <person name="Nene V."/>
            <person name="Collins F."/>
            <person name="Alarcon-Chaidez F."/>
            <person name="Wikel S."/>
            <person name="Strausberg R."/>
        </authorList>
    </citation>
    <scope>NUCLEOTIDE SEQUENCE [LARGE SCALE GENOMIC DNA]</scope>
    <source>
        <strain evidence="4">Wikel</strain>
        <strain evidence="2">Wikel colony</strain>
    </source>
</reference>
<reference evidence="3" key="2">
    <citation type="submission" date="2020-05" db="UniProtKB">
        <authorList>
            <consortium name="EnsemblMetazoa"/>
        </authorList>
    </citation>
    <scope>IDENTIFICATION</scope>
    <source>
        <strain evidence="3">wikel</strain>
    </source>
</reference>
<dbReference type="EMBL" id="DS675715">
    <property type="protein sequence ID" value="EEC03927.1"/>
    <property type="molecule type" value="Genomic_DNA"/>
</dbReference>
<dbReference type="HOGENOM" id="CLU_205499_0_0_1"/>
<sequence>MRSAAQKGSAVFDFSGTGREVYGNCNAPRAVTLSAILYCLRCMVGHDIPLNQSAACENKFPIGNATY</sequence>
<evidence type="ECO:0007829" key="5">
    <source>
        <dbReference type="PeptideAtlas" id="B7PBF5"/>
    </source>
</evidence>
<dbReference type="OrthoDB" id="3643at2759"/>
<dbReference type="Proteomes" id="UP000001555">
    <property type="component" value="Unassembled WGS sequence"/>
</dbReference>
<evidence type="ECO:0000259" key="1">
    <source>
        <dbReference type="Pfam" id="PF02538"/>
    </source>
</evidence>
<dbReference type="InterPro" id="IPR003692">
    <property type="entry name" value="Hydantoinase_B"/>
</dbReference>
<organism>
    <name type="scientific">Ixodes scapularis</name>
    <name type="common">Black-legged tick</name>
    <name type="synonym">Deer tick</name>
    <dbReference type="NCBI Taxonomy" id="6945"/>
    <lineage>
        <taxon>Eukaryota</taxon>
        <taxon>Metazoa</taxon>
        <taxon>Ecdysozoa</taxon>
        <taxon>Arthropoda</taxon>
        <taxon>Chelicerata</taxon>
        <taxon>Arachnida</taxon>
        <taxon>Acari</taxon>
        <taxon>Parasitiformes</taxon>
        <taxon>Ixodida</taxon>
        <taxon>Ixodoidea</taxon>
        <taxon>Ixodidae</taxon>
        <taxon>Ixodinae</taxon>
        <taxon>Ixodes</taxon>
    </lineage>
</organism>
<dbReference type="PANTHER" id="PTHR11365">
    <property type="entry name" value="5-OXOPROLINASE RELATED"/>
    <property type="match status" value="1"/>
</dbReference>
<dbReference type="AlphaFoldDB" id="B7PBF5"/>
<dbReference type="EnsemblMetazoa" id="ISCW003228-RA">
    <property type="protein sequence ID" value="ISCW003228-PA"/>
    <property type="gene ID" value="ISCW003228"/>
</dbReference>
<protein>
    <recommendedName>
        <fullName evidence="1">Hydantoinase B/oxoprolinase domain-containing protein</fullName>
    </recommendedName>
</protein>
<keyword evidence="5" id="KW-1267">Proteomics identification</keyword>
<evidence type="ECO:0000313" key="3">
    <source>
        <dbReference type="EnsemblMetazoa" id="ISCW003228-PA"/>
    </source>
</evidence>
<keyword evidence="4" id="KW-1185">Reference proteome</keyword>
<accession>B7PBF5</accession>
<dbReference type="VEuPathDB" id="VectorBase:ISCP_037999"/>
<gene>
    <name evidence="2" type="ORF">IscW_ISCW003228</name>
</gene>
<dbReference type="EMBL" id="ABJB010945911">
    <property type="status" value="NOT_ANNOTATED_CDS"/>
    <property type="molecule type" value="Genomic_DNA"/>
</dbReference>
<feature type="domain" description="Hydantoinase B/oxoprolinase" evidence="1">
    <location>
        <begin position="7"/>
        <end position="53"/>
    </location>
</feature>
<evidence type="ECO:0000313" key="4">
    <source>
        <dbReference type="Proteomes" id="UP000001555"/>
    </source>
</evidence>
<dbReference type="VEuPathDB" id="VectorBase:ISCW003228"/>
<name>B7PBF5_IXOSC</name>
<dbReference type="Pfam" id="PF02538">
    <property type="entry name" value="Hydantoinase_B"/>
    <property type="match status" value="1"/>
</dbReference>
<dbReference type="InParanoid" id="B7PBF5"/>